<evidence type="ECO:0000313" key="2">
    <source>
        <dbReference type="EMBL" id="PYY29739.1"/>
    </source>
</evidence>
<feature type="transmembrane region" description="Helical" evidence="1">
    <location>
        <begin position="21"/>
        <end position="40"/>
    </location>
</feature>
<keyword evidence="1" id="KW-1133">Transmembrane helix</keyword>
<dbReference type="RefSeq" id="WP_110757978.1">
    <property type="nucleotide sequence ID" value="NZ_PRLG01000015.1"/>
</dbReference>
<dbReference type="AlphaFoldDB" id="A0A2W0CG05"/>
<proteinExistence type="predicted"/>
<comment type="caution">
    <text evidence="2">The sequence shown here is derived from an EMBL/GenBank/DDBJ whole genome shotgun (WGS) entry which is preliminary data.</text>
</comment>
<reference evidence="2 3" key="1">
    <citation type="submission" date="2018-01" db="EMBL/GenBank/DDBJ databases">
        <title>Genome sequence of the PGP bacterium Paenibacillus illinoisensis E3.</title>
        <authorList>
            <person name="Rolli E."/>
            <person name="Marasco R."/>
            <person name="Bessem C."/>
            <person name="Michoud G."/>
            <person name="Gaiarsa S."/>
            <person name="Borin S."/>
            <person name="Daffonchio D."/>
        </authorList>
    </citation>
    <scope>NUCLEOTIDE SEQUENCE [LARGE SCALE GENOMIC DNA]</scope>
    <source>
        <strain evidence="2 3">E3</strain>
    </source>
</reference>
<protein>
    <recommendedName>
        <fullName evidence="4">ABC transporter permease</fullName>
    </recommendedName>
</protein>
<dbReference type="OrthoDB" id="2357459at2"/>
<feature type="transmembrane region" description="Helical" evidence="1">
    <location>
        <begin position="123"/>
        <end position="146"/>
    </location>
</feature>
<keyword evidence="1" id="KW-0812">Transmembrane</keyword>
<evidence type="ECO:0000256" key="1">
    <source>
        <dbReference type="SAM" id="Phobius"/>
    </source>
</evidence>
<feature type="transmembrane region" description="Helical" evidence="1">
    <location>
        <begin position="195"/>
        <end position="214"/>
    </location>
</feature>
<evidence type="ECO:0000313" key="3">
    <source>
        <dbReference type="Proteomes" id="UP000247459"/>
    </source>
</evidence>
<feature type="transmembrane region" description="Helical" evidence="1">
    <location>
        <begin position="46"/>
        <end position="67"/>
    </location>
</feature>
<gene>
    <name evidence="2" type="ORF">PIL02S_01939</name>
</gene>
<feature type="transmembrane region" description="Helical" evidence="1">
    <location>
        <begin position="153"/>
        <end position="175"/>
    </location>
</feature>
<name>A0A2W0CG05_9BACL</name>
<dbReference type="Proteomes" id="UP000247459">
    <property type="component" value="Unassembled WGS sequence"/>
</dbReference>
<feature type="transmembrane region" description="Helical" evidence="1">
    <location>
        <begin position="88"/>
        <end position="117"/>
    </location>
</feature>
<sequence length="225" mass="25774">MNIVKAYYKLNIIMLMKEPIPLIWSVALPAIFLFINLGVIQSESDLSFFWSYIILSTYIIGVGVHAVRLRESGSLKTYFSIKESRFPFFYATVLFQITFNFISITIINILATVLLGLHFLDLFIMSSILIILALPLCYFSFLFTLFKNISVNTLSTIVSIILFLSLILMPSDHVINQVNPLYLLSSLASVQSFEVYVYYFIMSVVLITVGLFSIKKYSVFSDERR</sequence>
<accession>A0A2W0CG05</accession>
<evidence type="ECO:0008006" key="4">
    <source>
        <dbReference type="Google" id="ProtNLM"/>
    </source>
</evidence>
<organism evidence="2 3">
    <name type="scientific">Paenibacillus illinoisensis</name>
    <dbReference type="NCBI Taxonomy" id="59845"/>
    <lineage>
        <taxon>Bacteria</taxon>
        <taxon>Bacillati</taxon>
        <taxon>Bacillota</taxon>
        <taxon>Bacilli</taxon>
        <taxon>Bacillales</taxon>
        <taxon>Paenibacillaceae</taxon>
        <taxon>Paenibacillus</taxon>
    </lineage>
</organism>
<keyword evidence="1" id="KW-0472">Membrane</keyword>
<dbReference type="EMBL" id="PRLG01000015">
    <property type="protein sequence ID" value="PYY29739.1"/>
    <property type="molecule type" value="Genomic_DNA"/>
</dbReference>